<feature type="domain" description="CWZF3/5/7 THD" evidence="1">
    <location>
        <begin position="21"/>
        <end position="101"/>
    </location>
</feature>
<comment type="caution">
    <text evidence="2">The sequence shown here is derived from an EMBL/GenBank/DDBJ whole genome shotgun (WGS) entry which is preliminary data.</text>
</comment>
<gene>
    <name evidence="2" type="ORF">R1flu_025175</name>
</gene>
<reference evidence="2 3" key="1">
    <citation type="submission" date="2024-09" db="EMBL/GenBank/DDBJ databases">
        <title>Chromosome-scale assembly of Riccia fluitans.</title>
        <authorList>
            <person name="Paukszto L."/>
            <person name="Sawicki J."/>
            <person name="Karawczyk K."/>
            <person name="Piernik-Szablinska J."/>
            <person name="Szczecinska M."/>
            <person name="Mazdziarz M."/>
        </authorList>
    </citation>
    <scope>NUCLEOTIDE SEQUENCE [LARGE SCALE GENOMIC DNA]</scope>
    <source>
        <strain evidence="2">Rf_01</strain>
        <tissue evidence="2">Aerial parts of the thallus</tissue>
    </source>
</reference>
<protein>
    <recommendedName>
        <fullName evidence="1">CWZF3/5/7 THD domain-containing protein</fullName>
    </recommendedName>
</protein>
<dbReference type="InterPro" id="IPR056406">
    <property type="entry name" value="THD_CWZF3/5/7"/>
</dbReference>
<evidence type="ECO:0000313" key="2">
    <source>
        <dbReference type="EMBL" id="KAL2613483.1"/>
    </source>
</evidence>
<accession>A0ABD1Y158</accession>
<dbReference type="EMBL" id="JBHFFA010000007">
    <property type="protein sequence ID" value="KAL2613483.1"/>
    <property type="molecule type" value="Genomic_DNA"/>
</dbReference>
<dbReference type="AlphaFoldDB" id="A0ABD1Y158"/>
<evidence type="ECO:0000259" key="1">
    <source>
        <dbReference type="Pfam" id="PF24756"/>
    </source>
</evidence>
<proteinExistence type="predicted"/>
<dbReference type="Proteomes" id="UP001605036">
    <property type="component" value="Unassembled WGS sequence"/>
</dbReference>
<evidence type="ECO:0000313" key="3">
    <source>
        <dbReference type="Proteomes" id="UP001605036"/>
    </source>
</evidence>
<name>A0ABD1Y158_9MARC</name>
<dbReference type="Pfam" id="PF24756">
    <property type="entry name" value="THD_CWZF3-5-7"/>
    <property type="match status" value="1"/>
</dbReference>
<sequence length="257" mass="28518">MEAITLIKAATECRKKMHQNHDGERAVADLYLQASLKFLHTGRLQEECLMSGVIEQESTTRWSHLQNYTDGALTLDQCVQIYERFKDYAKAALCYILLGVAKTTLQSALPTTAPGMSSAATYAFNWEGRNGLKQMPGQLTRLGREAFQGLRLSHVADPTNPNEPRLKDPLAVGLFASLRSAHERFSQGSTNIPPMPDSWIKASRYLSFAEAAGAPGDTRYKNSLREVRKMGNMAIFGENSDRMLVQAYVAIDALSLE</sequence>
<organism evidence="2 3">
    <name type="scientific">Riccia fluitans</name>
    <dbReference type="NCBI Taxonomy" id="41844"/>
    <lineage>
        <taxon>Eukaryota</taxon>
        <taxon>Viridiplantae</taxon>
        <taxon>Streptophyta</taxon>
        <taxon>Embryophyta</taxon>
        <taxon>Marchantiophyta</taxon>
        <taxon>Marchantiopsida</taxon>
        <taxon>Marchantiidae</taxon>
        <taxon>Marchantiales</taxon>
        <taxon>Ricciaceae</taxon>
        <taxon>Riccia</taxon>
    </lineage>
</organism>
<keyword evidence="3" id="KW-1185">Reference proteome</keyword>